<evidence type="ECO:0000313" key="2">
    <source>
        <dbReference type="Proteomes" id="UP000244005"/>
    </source>
</evidence>
<dbReference type="AlphaFoldDB" id="A0A2R6WEF7"/>
<name>A0A2R6WEF7_MARPO</name>
<proteinExistence type="predicted"/>
<accession>A0A2R6WEF7</accession>
<gene>
    <name evidence="1" type="ORF">MARPO_0101s0035</name>
</gene>
<dbReference type="Gramene" id="Mp4g20890.1">
    <property type="protein sequence ID" value="Mp4g20890.1.cds"/>
    <property type="gene ID" value="Mp4g20890"/>
</dbReference>
<organism evidence="1 2">
    <name type="scientific">Marchantia polymorpha</name>
    <name type="common">Common liverwort</name>
    <name type="synonym">Marchantia aquatica</name>
    <dbReference type="NCBI Taxonomy" id="3197"/>
    <lineage>
        <taxon>Eukaryota</taxon>
        <taxon>Viridiplantae</taxon>
        <taxon>Streptophyta</taxon>
        <taxon>Embryophyta</taxon>
        <taxon>Marchantiophyta</taxon>
        <taxon>Marchantiopsida</taxon>
        <taxon>Marchantiidae</taxon>
        <taxon>Marchantiales</taxon>
        <taxon>Marchantiaceae</taxon>
        <taxon>Marchantia</taxon>
    </lineage>
</organism>
<dbReference type="Proteomes" id="UP000244005">
    <property type="component" value="Unassembled WGS sequence"/>
</dbReference>
<protein>
    <submittedName>
        <fullName evidence="1">Uncharacterized protein</fullName>
    </submittedName>
</protein>
<keyword evidence="2" id="KW-1185">Reference proteome</keyword>
<sequence length="190" mass="21320">MERRSRERNDGGERAAAAMREVTWRSSIGQVRPLDCSAVASPGRSQSLAWRISRRGSFGLHRAAKFCCASFVRCILVEIQGMGTRRSNSSAASDLRYRCRNQNLDGLRTNGSEASFQNGHSKSGMYCELSYLPLVSRFVKRSAHSCWCSLAHFKRQSSMDDLSATEGPVACYFRCHFLDELRIRVGILRG</sequence>
<dbReference type="EMBL" id="KZ772773">
    <property type="protein sequence ID" value="PTQ32243.1"/>
    <property type="molecule type" value="Genomic_DNA"/>
</dbReference>
<evidence type="ECO:0000313" key="1">
    <source>
        <dbReference type="EMBL" id="PTQ32243.1"/>
    </source>
</evidence>
<reference evidence="2" key="1">
    <citation type="journal article" date="2017" name="Cell">
        <title>Insights into land plant evolution garnered from the Marchantia polymorpha genome.</title>
        <authorList>
            <person name="Bowman J.L."/>
            <person name="Kohchi T."/>
            <person name="Yamato K.T."/>
            <person name="Jenkins J."/>
            <person name="Shu S."/>
            <person name="Ishizaki K."/>
            <person name="Yamaoka S."/>
            <person name="Nishihama R."/>
            <person name="Nakamura Y."/>
            <person name="Berger F."/>
            <person name="Adam C."/>
            <person name="Aki S.S."/>
            <person name="Althoff F."/>
            <person name="Araki T."/>
            <person name="Arteaga-Vazquez M.A."/>
            <person name="Balasubrmanian S."/>
            <person name="Barry K."/>
            <person name="Bauer D."/>
            <person name="Boehm C.R."/>
            <person name="Briginshaw L."/>
            <person name="Caballero-Perez J."/>
            <person name="Catarino B."/>
            <person name="Chen F."/>
            <person name="Chiyoda S."/>
            <person name="Chovatia M."/>
            <person name="Davies K.M."/>
            <person name="Delmans M."/>
            <person name="Demura T."/>
            <person name="Dierschke T."/>
            <person name="Dolan L."/>
            <person name="Dorantes-Acosta A.E."/>
            <person name="Eklund D.M."/>
            <person name="Florent S.N."/>
            <person name="Flores-Sandoval E."/>
            <person name="Fujiyama A."/>
            <person name="Fukuzawa H."/>
            <person name="Galik B."/>
            <person name="Grimanelli D."/>
            <person name="Grimwood J."/>
            <person name="Grossniklaus U."/>
            <person name="Hamada T."/>
            <person name="Haseloff J."/>
            <person name="Hetherington A.J."/>
            <person name="Higo A."/>
            <person name="Hirakawa Y."/>
            <person name="Hundley H.N."/>
            <person name="Ikeda Y."/>
            <person name="Inoue K."/>
            <person name="Inoue S.I."/>
            <person name="Ishida S."/>
            <person name="Jia Q."/>
            <person name="Kakita M."/>
            <person name="Kanazawa T."/>
            <person name="Kawai Y."/>
            <person name="Kawashima T."/>
            <person name="Kennedy M."/>
            <person name="Kinose K."/>
            <person name="Kinoshita T."/>
            <person name="Kohara Y."/>
            <person name="Koide E."/>
            <person name="Komatsu K."/>
            <person name="Kopischke S."/>
            <person name="Kubo M."/>
            <person name="Kyozuka J."/>
            <person name="Lagercrantz U."/>
            <person name="Lin S.S."/>
            <person name="Lindquist E."/>
            <person name="Lipzen A.M."/>
            <person name="Lu C.W."/>
            <person name="De Luna E."/>
            <person name="Martienssen R.A."/>
            <person name="Minamino N."/>
            <person name="Mizutani M."/>
            <person name="Mizutani M."/>
            <person name="Mochizuki N."/>
            <person name="Monte I."/>
            <person name="Mosher R."/>
            <person name="Nagasaki H."/>
            <person name="Nakagami H."/>
            <person name="Naramoto S."/>
            <person name="Nishitani K."/>
            <person name="Ohtani M."/>
            <person name="Okamoto T."/>
            <person name="Okumura M."/>
            <person name="Phillips J."/>
            <person name="Pollak B."/>
            <person name="Reinders A."/>
            <person name="Rovekamp M."/>
            <person name="Sano R."/>
            <person name="Sawa S."/>
            <person name="Schmid M.W."/>
            <person name="Shirakawa M."/>
            <person name="Solano R."/>
            <person name="Spunde A."/>
            <person name="Suetsugu N."/>
            <person name="Sugano S."/>
            <person name="Sugiyama A."/>
            <person name="Sun R."/>
            <person name="Suzuki Y."/>
            <person name="Takenaka M."/>
            <person name="Takezawa D."/>
            <person name="Tomogane H."/>
            <person name="Tsuzuki M."/>
            <person name="Ueda T."/>
            <person name="Umeda M."/>
            <person name="Ward J.M."/>
            <person name="Watanabe Y."/>
            <person name="Yazaki K."/>
            <person name="Yokoyama R."/>
            <person name="Yoshitake Y."/>
            <person name="Yotsui I."/>
            <person name="Zachgo S."/>
            <person name="Schmutz J."/>
        </authorList>
    </citation>
    <scope>NUCLEOTIDE SEQUENCE [LARGE SCALE GENOMIC DNA]</scope>
    <source>
        <strain evidence="2">Tak-1</strain>
    </source>
</reference>